<evidence type="ECO:0000256" key="4">
    <source>
        <dbReference type="ARBA" id="ARBA00011245"/>
    </source>
</evidence>
<dbReference type="InterPro" id="IPR010723">
    <property type="entry name" value="HemN_C"/>
</dbReference>
<dbReference type="SMART" id="SM00729">
    <property type="entry name" value="Elp3"/>
    <property type="match status" value="1"/>
</dbReference>
<dbReference type="InterPro" id="IPR034505">
    <property type="entry name" value="Coproporphyrinogen-III_oxidase"/>
</dbReference>
<evidence type="ECO:0000256" key="6">
    <source>
        <dbReference type="ARBA" id="ARBA00022490"/>
    </source>
</evidence>
<dbReference type="EC" id="1.3.98.3" evidence="15"/>
<evidence type="ECO:0000256" key="9">
    <source>
        <dbReference type="ARBA" id="ARBA00023002"/>
    </source>
</evidence>
<comment type="caution">
    <text evidence="19">The sequence shown here is derived from an EMBL/GenBank/DDBJ whole genome shotgun (WGS) entry which is preliminary data.</text>
</comment>
<feature type="binding site" evidence="17">
    <location>
        <position position="70"/>
    </location>
    <ligand>
        <name>[4Fe-4S] cluster</name>
        <dbReference type="ChEBI" id="CHEBI:49883"/>
        <note>4Fe-4S-S-AdoMet</note>
    </ligand>
</feature>
<dbReference type="EMBL" id="VBOS01000207">
    <property type="protein sequence ID" value="TMQ55581.1"/>
    <property type="molecule type" value="Genomic_DNA"/>
</dbReference>
<dbReference type="Gene3D" id="3.80.30.20">
    <property type="entry name" value="tm_1862 like domain"/>
    <property type="match status" value="1"/>
</dbReference>
<feature type="binding site" evidence="16">
    <location>
        <position position="177"/>
    </location>
    <ligand>
        <name>S-adenosyl-L-methionine</name>
        <dbReference type="ChEBI" id="CHEBI:59789"/>
        <label>2</label>
    </ligand>
</feature>
<dbReference type="GO" id="GO:0005737">
    <property type="term" value="C:cytoplasm"/>
    <property type="evidence" value="ECO:0007669"/>
    <property type="project" value="UniProtKB-SubCell"/>
</dbReference>
<evidence type="ECO:0000256" key="12">
    <source>
        <dbReference type="ARBA" id="ARBA00023244"/>
    </source>
</evidence>
<organism evidence="19 20">
    <name type="scientific">Eiseniibacteriota bacterium</name>
    <dbReference type="NCBI Taxonomy" id="2212470"/>
    <lineage>
        <taxon>Bacteria</taxon>
        <taxon>Candidatus Eiseniibacteriota</taxon>
    </lineage>
</organism>
<evidence type="ECO:0000313" key="20">
    <source>
        <dbReference type="Proteomes" id="UP000317716"/>
    </source>
</evidence>
<evidence type="ECO:0000256" key="14">
    <source>
        <dbReference type="ARBA" id="ARBA00048321"/>
    </source>
</evidence>
<feature type="binding site" evidence="16">
    <location>
        <position position="150"/>
    </location>
    <ligand>
        <name>S-adenosyl-L-methionine</name>
        <dbReference type="ChEBI" id="CHEBI:59789"/>
        <label>1</label>
    </ligand>
</feature>
<feature type="binding site" evidence="16">
    <location>
        <position position="60"/>
    </location>
    <ligand>
        <name>S-adenosyl-L-methionine</name>
        <dbReference type="ChEBI" id="CHEBI:59789"/>
        <label>1</label>
    </ligand>
</feature>
<keyword evidence="7 15" id="KW-0949">S-adenosyl-L-methionine</keyword>
<evidence type="ECO:0000256" key="5">
    <source>
        <dbReference type="ARBA" id="ARBA00022485"/>
    </source>
</evidence>
<comment type="subcellular location">
    <subcellularLocation>
        <location evidence="1 15">Cytoplasm</location>
    </subcellularLocation>
</comment>
<keyword evidence="8 15" id="KW-0479">Metal-binding</keyword>
<dbReference type="PROSITE" id="PS51918">
    <property type="entry name" value="RADICAL_SAM"/>
    <property type="match status" value="1"/>
</dbReference>
<keyword evidence="6 15" id="KW-0963">Cytoplasm</keyword>
<dbReference type="SFLD" id="SFLDG01065">
    <property type="entry name" value="anaerobic_coproporphyrinogen-I"/>
    <property type="match status" value="1"/>
</dbReference>
<dbReference type="InterPro" id="IPR058240">
    <property type="entry name" value="rSAM_sf"/>
</dbReference>
<dbReference type="PANTHER" id="PTHR13932:SF6">
    <property type="entry name" value="OXYGEN-INDEPENDENT COPROPORPHYRINOGEN III OXIDASE"/>
    <property type="match status" value="1"/>
</dbReference>
<dbReference type="Pfam" id="PF04055">
    <property type="entry name" value="Radical_SAM"/>
    <property type="match status" value="1"/>
</dbReference>
<evidence type="ECO:0000256" key="15">
    <source>
        <dbReference type="PIRNR" id="PIRNR000167"/>
    </source>
</evidence>
<dbReference type="GO" id="GO:0051989">
    <property type="term" value="F:coproporphyrinogen dehydrogenase activity"/>
    <property type="evidence" value="ECO:0007669"/>
    <property type="project" value="UniProtKB-EC"/>
</dbReference>
<dbReference type="UniPathway" id="UPA00251">
    <property type="reaction ID" value="UER00323"/>
</dbReference>
<comment type="cofactor">
    <cofactor evidence="15 17">
        <name>[4Fe-4S] cluster</name>
        <dbReference type="ChEBI" id="CHEBI:49883"/>
    </cofactor>
    <text evidence="15 17">Binds 1 [4Fe-4S] cluster. The cluster is coordinated with 3 cysteines and an exchangeable S-adenosyl-L-methionine.</text>
</comment>
<keyword evidence="5 15" id="KW-0004">4Fe-4S</keyword>
<dbReference type="PANTHER" id="PTHR13932">
    <property type="entry name" value="COPROPORPHYRINIGEN III OXIDASE"/>
    <property type="match status" value="1"/>
</dbReference>
<evidence type="ECO:0000259" key="18">
    <source>
        <dbReference type="PROSITE" id="PS51918"/>
    </source>
</evidence>
<dbReference type="GO" id="GO:0004109">
    <property type="term" value="F:coproporphyrinogen oxidase activity"/>
    <property type="evidence" value="ECO:0007669"/>
    <property type="project" value="InterPro"/>
</dbReference>
<reference evidence="19 20" key="1">
    <citation type="journal article" date="2019" name="Nat. Microbiol.">
        <title>Mediterranean grassland soil C-N compound turnover is dependent on rainfall and depth, and is mediated by genomically divergent microorganisms.</title>
        <authorList>
            <person name="Diamond S."/>
            <person name="Andeer P.F."/>
            <person name="Li Z."/>
            <person name="Crits-Christoph A."/>
            <person name="Burstein D."/>
            <person name="Anantharaman K."/>
            <person name="Lane K.R."/>
            <person name="Thomas B.C."/>
            <person name="Pan C."/>
            <person name="Northen T.R."/>
            <person name="Banfield J.F."/>
        </authorList>
    </citation>
    <scope>NUCLEOTIDE SEQUENCE [LARGE SCALE GENOMIC DNA]</scope>
    <source>
        <strain evidence="19">WS_2</strain>
    </source>
</reference>
<comment type="catalytic activity">
    <reaction evidence="14 15">
        <text>coproporphyrinogen III + 2 S-adenosyl-L-methionine = protoporphyrinogen IX + 2 5'-deoxyadenosine + 2 L-methionine + 2 CO2</text>
        <dbReference type="Rhea" id="RHEA:15425"/>
        <dbReference type="ChEBI" id="CHEBI:16526"/>
        <dbReference type="ChEBI" id="CHEBI:17319"/>
        <dbReference type="ChEBI" id="CHEBI:57307"/>
        <dbReference type="ChEBI" id="CHEBI:57309"/>
        <dbReference type="ChEBI" id="CHEBI:57844"/>
        <dbReference type="ChEBI" id="CHEBI:59789"/>
        <dbReference type="EC" id="1.3.98.3"/>
    </reaction>
</comment>
<evidence type="ECO:0000256" key="8">
    <source>
        <dbReference type="ARBA" id="ARBA00022723"/>
    </source>
</evidence>
<name>A0A538SW55_UNCEI</name>
<dbReference type="InterPro" id="IPR023404">
    <property type="entry name" value="rSAM_horseshoe"/>
</dbReference>
<dbReference type="InterPro" id="IPR007197">
    <property type="entry name" value="rSAM"/>
</dbReference>
<feature type="binding site" evidence="17">
    <location>
        <position position="73"/>
    </location>
    <ligand>
        <name>[4Fe-4S] cluster</name>
        <dbReference type="ChEBI" id="CHEBI:49883"/>
        <note>4Fe-4S-S-AdoMet</note>
    </ligand>
</feature>
<evidence type="ECO:0000256" key="17">
    <source>
        <dbReference type="PIRSR" id="PIRSR000167-2"/>
    </source>
</evidence>
<dbReference type="GO" id="GO:0046872">
    <property type="term" value="F:metal ion binding"/>
    <property type="evidence" value="ECO:0007669"/>
    <property type="project" value="UniProtKB-KW"/>
</dbReference>
<comment type="similarity">
    <text evidence="3 15">Belongs to the anaerobic coproporphyrinogen-III oxidase family.</text>
</comment>
<proteinExistence type="inferred from homology"/>
<feature type="binding site" evidence="16">
    <location>
        <position position="189"/>
    </location>
    <ligand>
        <name>S-adenosyl-L-methionine</name>
        <dbReference type="ChEBI" id="CHEBI:59789"/>
        <label>2</label>
    </ligand>
</feature>
<dbReference type="SFLD" id="SFLDS00029">
    <property type="entry name" value="Radical_SAM"/>
    <property type="match status" value="1"/>
</dbReference>
<dbReference type="SFLD" id="SFLDG01082">
    <property type="entry name" value="B12-binding_domain_containing"/>
    <property type="match status" value="1"/>
</dbReference>
<feature type="binding site" evidence="16">
    <location>
        <position position="334"/>
    </location>
    <ligand>
        <name>S-adenosyl-L-methionine</name>
        <dbReference type="ChEBI" id="CHEBI:59789"/>
        <label>1</label>
    </ligand>
</feature>
<evidence type="ECO:0000256" key="3">
    <source>
        <dbReference type="ARBA" id="ARBA00005493"/>
    </source>
</evidence>
<comment type="subunit">
    <text evidence="4">Monomer.</text>
</comment>
<dbReference type="AlphaFoldDB" id="A0A538SW55"/>
<feature type="binding site" evidence="16">
    <location>
        <begin position="72"/>
        <end position="74"/>
    </location>
    <ligand>
        <name>S-adenosyl-L-methionine</name>
        <dbReference type="ChEBI" id="CHEBI:59789"/>
        <label>2</label>
    </ligand>
</feature>
<keyword evidence="12 15" id="KW-0627">Porphyrin biosynthesis</keyword>
<dbReference type="FunFam" id="1.10.10.920:FF:000001">
    <property type="entry name" value="Coproporphyrinogen-III oxidase"/>
    <property type="match status" value="1"/>
</dbReference>
<evidence type="ECO:0000256" key="16">
    <source>
        <dbReference type="PIRSR" id="PIRSR000167-1"/>
    </source>
</evidence>
<accession>A0A538SW55</accession>
<evidence type="ECO:0000256" key="2">
    <source>
        <dbReference type="ARBA" id="ARBA00004785"/>
    </source>
</evidence>
<evidence type="ECO:0000256" key="11">
    <source>
        <dbReference type="ARBA" id="ARBA00023014"/>
    </source>
</evidence>
<dbReference type="GO" id="GO:0051539">
    <property type="term" value="F:4 iron, 4 sulfur cluster binding"/>
    <property type="evidence" value="ECO:0007669"/>
    <property type="project" value="UniProtKB-KW"/>
</dbReference>
<dbReference type="CDD" id="cd01335">
    <property type="entry name" value="Radical_SAM"/>
    <property type="match status" value="1"/>
</dbReference>
<feature type="binding site" evidence="17">
    <location>
        <position position="66"/>
    </location>
    <ligand>
        <name>[4Fe-4S] cluster</name>
        <dbReference type="ChEBI" id="CHEBI:49883"/>
        <note>4Fe-4S-S-AdoMet</note>
    </ligand>
</feature>
<dbReference type="SUPFAM" id="SSF102114">
    <property type="entry name" value="Radical SAM enzymes"/>
    <property type="match status" value="1"/>
</dbReference>
<feature type="binding site" evidence="16">
    <location>
        <position position="117"/>
    </location>
    <ligand>
        <name>S-adenosyl-L-methionine</name>
        <dbReference type="ChEBI" id="CHEBI:59789"/>
        <label>1</label>
    </ligand>
</feature>
<feature type="binding site" evidence="16">
    <location>
        <begin position="118"/>
        <end position="119"/>
    </location>
    <ligand>
        <name>S-adenosyl-L-methionine</name>
        <dbReference type="ChEBI" id="CHEBI:59789"/>
        <label>2</label>
    </ligand>
</feature>
<dbReference type="Proteomes" id="UP000317716">
    <property type="component" value="Unassembled WGS sequence"/>
</dbReference>
<dbReference type="PIRSF" id="PIRSF000167">
    <property type="entry name" value="HemN"/>
    <property type="match status" value="1"/>
</dbReference>
<evidence type="ECO:0000256" key="7">
    <source>
        <dbReference type="ARBA" id="ARBA00022691"/>
    </source>
</evidence>
<dbReference type="InterPro" id="IPR004558">
    <property type="entry name" value="Coprogen_oxidase_HemN"/>
</dbReference>
<evidence type="ECO:0000256" key="10">
    <source>
        <dbReference type="ARBA" id="ARBA00023004"/>
    </source>
</evidence>
<dbReference type="NCBIfam" id="TIGR00538">
    <property type="entry name" value="hemN"/>
    <property type="match status" value="1"/>
</dbReference>
<dbReference type="Pfam" id="PF06969">
    <property type="entry name" value="HemN_C"/>
    <property type="match status" value="1"/>
</dbReference>
<keyword evidence="11 15" id="KW-0411">Iron-sulfur</keyword>
<feature type="binding site" evidence="16">
    <location>
        <position position="248"/>
    </location>
    <ligand>
        <name>S-adenosyl-L-methionine</name>
        <dbReference type="ChEBI" id="CHEBI:59789"/>
        <label>2</label>
    </ligand>
</feature>
<evidence type="ECO:0000313" key="19">
    <source>
        <dbReference type="EMBL" id="TMQ55581.1"/>
    </source>
</evidence>
<protein>
    <recommendedName>
        <fullName evidence="15">Coproporphyrinogen-III oxidase</fullName>
        <ecNumber evidence="15">1.3.98.3</ecNumber>
    </recommendedName>
</protein>
<dbReference type="FunFam" id="3.80.30.20:FF:000012">
    <property type="entry name" value="Coproporphyrinogen-III oxidase"/>
    <property type="match status" value="1"/>
</dbReference>
<keyword evidence="9 15" id="KW-0560">Oxidoreductase</keyword>
<dbReference type="InterPro" id="IPR006638">
    <property type="entry name" value="Elp3/MiaA/NifB-like_rSAM"/>
</dbReference>
<keyword evidence="10 15" id="KW-0408">Iron</keyword>
<feature type="binding site" evidence="16">
    <location>
        <position position="214"/>
    </location>
    <ligand>
        <name>S-adenosyl-L-methionine</name>
        <dbReference type="ChEBI" id="CHEBI:59789"/>
        <label>2</label>
    </ligand>
</feature>
<sequence>MSAAPAPPTTLELLARYDRPGPRYTSYPTAVEFGPDFGEAEFRARLEAADALADAPLSLYAHLPFCEERCLFCGCNVVITKHHGVADRYLDHVIREIDLLARHLPRRRRLAQLHWGGGTPTYYGEADLERLFEAFRERFTFTPEAEIAIEVDPRVTTDGQITTLRRLGFNRLSLGVQDFDPRVQETVHRIQSAEMTRALVDHARQEGFGSINVDLIYGLPRQTAEGFGRTLEQIVAMRPERVAVYSFAYVPWIKPHMKMLPQEELPGPADKLRLFGLAIDAFTAAGYRQIGMDHFAVPEDELARAVENRRLHRNFMGYTVQAATDMIGLGITAIGDLRGAFVQNVKKLPDYYAALAQDRFPVERGKALDADDVIRRDVILQIMCNFHLDLRALETRHGIVFADYFATALAELTGPDSPAAHGLLEVTPDVLRVTPRGRLFVRNIAMAFDRYLRRHHTEERPTFSRTV</sequence>
<dbReference type="Gene3D" id="1.10.10.920">
    <property type="match status" value="1"/>
</dbReference>
<gene>
    <name evidence="19" type="primary">hemN</name>
    <name evidence="19" type="ORF">E6K72_06180</name>
</gene>
<feature type="domain" description="Radical SAM core" evidence="18">
    <location>
        <begin position="51"/>
        <end position="288"/>
    </location>
</feature>
<evidence type="ECO:0000256" key="13">
    <source>
        <dbReference type="ARBA" id="ARBA00024295"/>
    </source>
</evidence>
<comment type="pathway">
    <text evidence="2 15">Porphyrin-containing compound metabolism; protoporphyrin-IX biosynthesis; protoporphyrinogen-IX from coproporphyrinogen-III (AdoMet route): step 1/1.</text>
</comment>
<dbReference type="GO" id="GO:0006782">
    <property type="term" value="P:protoporphyrinogen IX biosynthetic process"/>
    <property type="evidence" value="ECO:0007669"/>
    <property type="project" value="UniProtKB-UniPathway"/>
</dbReference>
<evidence type="ECO:0000256" key="1">
    <source>
        <dbReference type="ARBA" id="ARBA00004496"/>
    </source>
</evidence>
<comment type="function">
    <text evidence="13">Involved in the heme biosynthesis. Catalyzes the anaerobic oxidative decarboxylation of propionate groups of rings A and B of coproporphyrinogen III to yield the vinyl groups in protoporphyrinogen IX.</text>
</comment>